<dbReference type="PANTHER" id="PTHR30363:SF44">
    <property type="entry name" value="AGA OPERON TRANSCRIPTIONAL REPRESSOR-RELATED"/>
    <property type="match status" value="1"/>
</dbReference>
<dbReference type="AlphaFoldDB" id="A0A4R2D268"/>
<evidence type="ECO:0000256" key="3">
    <source>
        <dbReference type="ARBA" id="ARBA00023163"/>
    </source>
</evidence>
<gene>
    <name evidence="5" type="ORF">EV665_10310</name>
</gene>
<dbReference type="SMART" id="SM00420">
    <property type="entry name" value="HTH_DEOR"/>
    <property type="match status" value="1"/>
</dbReference>
<dbReference type="Gene3D" id="3.40.50.1360">
    <property type="match status" value="1"/>
</dbReference>
<comment type="caution">
    <text evidence="5">The sequence shown here is derived from an EMBL/GenBank/DDBJ whole genome shotgun (WGS) entry which is preliminary data.</text>
</comment>
<dbReference type="GO" id="GO:0003677">
    <property type="term" value="F:DNA binding"/>
    <property type="evidence" value="ECO:0007669"/>
    <property type="project" value="UniProtKB-KW"/>
</dbReference>
<organism evidence="5 6">
    <name type="scientific">Shinella granuli</name>
    <dbReference type="NCBI Taxonomy" id="323621"/>
    <lineage>
        <taxon>Bacteria</taxon>
        <taxon>Pseudomonadati</taxon>
        <taxon>Pseudomonadota</taxon>
        <taxon>Alphaproteobacteria</taxon>
        <taxon>Hyphomicrobiales</taxon>
        <taxon>Rhizobiaceae</taxon>
        <taxon>Shinella</taxon>
    </lineage>
</organism>
<evidence type="ECO:0000256" key="2">
    <source>
        <dbReference type="ARBA" id="ARBA00023125"/>
    </source>
</evidence>
<dbReference type="Gene3D" id="1.10.10.10">
    <property type="entry name" value="Winged helix-like DNA-binding domain superfamily/Winged helix DNA-binding domain"/>
    <property type="match status" value="1"/>
</dbReference>
<dbReference type="InterPro" id="IPR014036">
    <property type="entry name" value="DeoR-like_C"/>
</dbReference>
<accession>A0A4R2D268</accession>
<dbReference type="InterPro" id="IPR050313">
    <property type="entry name" value="Carb_Metab_HTH_regulators"/>
</dbReference>
<dbReference type="Pfam" id="PF00455">
    <property type="entry name" value="DeoRC"/>
    <property type="match status" value="1"/>
</dbReference>
<dbReference type="Pfam" id="PF08220">
    <property type="entry name" value="HTH_DeoR"/>
    <property type="match status" value="1"/>
</dbReference>
<dbReference type="SMART" id="SM01134">
    <property type="entry name" value="DeoRC"/>
    <property type="match status" value="1"/>
</dbReference>
<dbReference type="InterPro" id="IPR037171">
    <property type="entry name" value="NagB/RpiA_transferase-like"/>
</dbReference>
<evidence type="ECO:0000313" key="6">
    <source>
        <dbReference type="Proteomes" id="UP000295351"/>
    </source>
</evidence>
<reference evidence="5 6" key="1">
    <citation type="submission" date="2019-03" db="EMBL/GenBank/DDBJ databases">
        <title>Genomic Encyclopedia of Type Strains, Phase IV (KMG-IV): sequencing the most valuable type-strain genomes for metagenomic binning, comparative biology and taxonomic classification.</title>
        <authorList>
            <person name="Goeker M."/>
        </authorList>
    </citation>
    <scope>NUCLEOTIDE SEQUENCE [LARGE SCALE GENOMIC DNA]</scope>
    <source>
        <strain evidence="5 6">DSM 18401</strain>
    </source>
</reference>
<dbReference type="EMBL" id="SLVX01000003">
    <property type="protein sequence ID" value="TCN46842.1"/>
    <property type="molecule type" value="Genomic_DNA"/>
</dbReference>
<dbReference type="Proteomes" id="UP000295351">
    <property type="component" value="Unassembled WGS sequence"/>
</dbReference>
<dbReference type="GO" id="GO:0003700">
    <property type="term" value="F:DNA-binding transcription factor activity"/>
    <property type="evidence" value="ECO:0007669"/>
    <property type="project" value="InterPro"/>
</dbReference>
<protein>
    <submittedName>
        <fullName evidence="5">DeoR family transcriptional regulator</fullName>
    </submittedName>
</protein>
<proteinExistence type="predicted"/>
<dbReference type="InterPro" id="IPR036388">
    <property type="entry name" value="WH-like_DNA-bd_sf"/>
</dbReference>
<evidence type="ECO:0000256" key="1">
    <source>
        <dbReference type="ARBA" id="ARBA00023015"/>
    </source>
</evidence>
<dbReference type="RefSeq" id="WP_133033448.1">
    <property type="nucleotide sequence ID" value="NZ_BAABEI010000012.1"/>
</dbReference>
<keyword evidence="1" id="KW-0805">Transcription regulation</keyword>
<dbReference type="InterPro" id="IPR001034">
    <property type="entry name" value="DeoR_HTH"/>
</dbReference>
<dbReference type="SUPFAM" id="SSF46785">
    <property type="entry name" value="Winged helix' DNA-binding domain"/>
    <property type="match status" value="1"/>
</dbReference>
<sequence length="256" mass="27515">MRPADRHEKIVKLVHKAGEISVDDLAQTLGASRETIRRDLANLDAMGRLKKFHGGARVRSNTQVEPAVEGPFALRMAENLPAKRRIAHAAASLLAPGDAVFIDTGTTTLILAEALVDLPMLVVVTNSWRIAATLSANPDHKVFLIGGAYGADAGESLGQFAVEQIRRFRARHAFLTVGSVDEHAVMDFDAQVTEVAQSMIERVDIVTVLADASKFGKRGIFEVAPWSSIDRLVTDAPPPPAIAEALERAGTKIVVA</sequence>
<dbReference type="InterPro" id="IPR036390">
    <property type="entry name" value="WH_DNA-bd_sf"/>
</dbReference>
<dbReference type="PANTHER" id="PTHR30363">
    <property type="entry name" value="HTH-TYPE TRANSCRIPTIONAL REGULATOR SRLR-RELATED"/>
    <property type="match status" value="1"/>
</dbReference>
<dbReference type="PROSITE" id="PS51000">
    <property type="entry name" value="HTH_DEOR_2"/>
    <property type="match status" value="1"/>
</dbReference>
<keyword evidence="6" id="KW-1185">Reference proteome</keyword>
<dbReference type="PRINTS" id="PR00037">
    <property type="entry name" value="HTHLACR"/>
</dbReference>
<evidence type="ECO:0000313" key="5">
    <source>
        <dbReference type="EMBL" id="TCN46842.1"/>
    </source>
</evidence>
<keyword evidence="2" id="KW-0238">DNA-binding</keyword>
<dbReference type="InterPro" id="IPR018356">
    <property type="entry name" value="Tscrpt_reg_HTH_DeoR_CS"/>
</dbReference>
<dbReference type="SUPFAM" id="SSF100950">
    <property type="entry name" value="NagB/RpiA/CoA transferase-like"/>
    <property type="match status" value="1"/>
</dbReference>
<name>A0A4R2D268_SHIGR</name>
<evidence type="ECO:0000259" key="4">
    <source>
        <dbReference type="PROSITE" id="PS51000"/>
    </source>
</evidence>
<dbReference type="PROSITE" id="PS00894">
    <property type="entry name" value="HTH_DEOR_1"/>
    <property type="match status" value="1"/>
</dbReference>
<keyword evidence="3" id="KW-0804">Transcription</keyword>
<feature type="domain" description="HTH deoR-type" evidence="4">
    <location>
        <begin position="3"/>
        <end position="58"/>
    </location>
</feature>